<protein>
    <submittedName>
        <fullName evidence="3">Uncharacterized protein</fullName>
    </submittedName>
</protein>
<feature type="coiled-coil region" evidence="1">
    <location>
        <begin position="1264"/>
        <end position="1323"/>
    </location>
</feature>
<feature type="region of interest" description="Disordered" evidence="2">
    <location>
        <begin position="327"/>
        <end position="346"/>
    </location>
</feature>
<organism evidence="3 4">
    <name type="scientific">Linnemannia elongata AG-77</name>
    <dbReference type="NCBI Taxonomy" id="1314771"/>
    <lineage>
        <taxon>Eukaryota</taxon>
        <taxon>Fungi</taxon>
        <taxon>Fungi incertae sedis</taxon>
        <taxon>Mucoromycota</taxon>
        <taxon>Mortierellomycotina</taxon>
        <taxon>Mortierellomycetes</taxon>
        <taxon>Mortierellales</taxon>
        <taxon>Mortierellaceae</taxon>
        <taxon>Linnemannia</taxon>
    </lineage>
</organism>
<feature type="compositionally biased region" description="Basic and acidic residues" evidence="2">
    <location>
        <begin position="718"/>
        <end position="729"/>
    </location>
</feature>
<feature type="compositionally biased region" description="Basic and acidic residues" evidence="2">
    <location>
        <begin position="523"/>
        <end position="536"/>
    </location>
</feature>
<dbReference type="EMBL" id="KV442040">
    <property type="protein sequence ID" value="OAQ29549.1"/>
    <property type="molecule type" value="Genomic_DNA"/>
</dbReference>
<accession>A0A197JZ77</accession>
<reference evidence="3 4" key="1">
    <citation type="submission" date="2016-05" db="EMBL/GenBank/DDBJ databases">
        <title>Genome sequencing reveals origins of a unique bacterial endosymbiosis in the earliest lineages of terrestrial Fungi.</title>
        <authorList>
            <consortium name="DOE Joint Genome Institute"/>
            <person name="Uehling J."/>
            <person name="Gryganskyi A."/>
            <person name="Hameed K."/>
            <person name="Tschaplinski T."/>
            <person name="Misztal P."/>
            <person name="Wu S."/>
            <person name="Desiro A."/>
            <person name="Vande Pol N."/>
            <person name="Du Z.-Y."/>
            <person name="Zienkiewicz A."/>
            <person name="Zienkiewicz K."/>
            <person name="Morin E."/>
            <person name="Tisserant E."/>
            <person name="Splivallo R."/>
            <person name="Hainaut M."/>
            <person name="Henrissat B."/>
            <person name="Ohm R."/>
            <person name="Kuo A."/>
            <person name="Yan J."/>
            <person name="Lipzen A."/>
            <person name="Nolan M."/>
            <person name="Labutti K."/>
            <person name="Barry K."/>
            <person name="Goldstein A."/>
            <person name="Labbe J."/>
            <person name="Schadt C."/>
            <person name="Tuskan G."/>
            <person name="Grigoriev I."/>
            <person name="Martin F."/>
            <person name="Vilgalys R."/>
            <person name="Bonito G."/>
        </authorList>
    </citation>
    <scope>NUCLEOTIDE SEQUENCE [LARGE SCALE GENOMIC DNA]</scope>
    <source>
        <strain evidence="3 4">AG-77</strain>
    </source>
</reference>
<gene>
    <name evidence="3" type="ORF">K457DRAFT_1891459</name>
</gene>
<name>A0A197JZ77_9FUNG</name>
<feature type="region of interest" description="Disordered" evidence="2">
    <location>
        <begin position="224"/>
        <end position="278"/>
    </location>
</feature>
<feature type="region of interest" description="Disordered" evidence="2">
    <location>
        <begin position="1134"/>
        <end position="1166"/>
    </location>
</feature>
<feature type="coiled-coil region" evidence="1">
    <location>
        <begin position="803"/>
        <end position="830"/>
    </location>
</feature>
<feature type="region of interest" description="Disordered" evidence="2">
    <location>
        <begin position="601"/>
        <end position="633"/>
    </location>
</feature>
<feature type="region of interest" description="Disordered" evidence="2">
    <location>
        <begin position="1"/>
        <end position="85"/>
    </location>
</feature>
<feature type="region of interest" description="Disordered" evidence="2">
    <location>
        <begin position="1339"/>
        <end position="1374"/>
    </location>
</feature>
<feature type="region of interest" description="Disordered" evidence="2">
    <location>
        <begin position="508"/>
        <end position="541"/>
    </location>
</feature>
<feature type="compositionally biased region" description="Polar residues" evidence="2">
    <location>
        <begin position="17"/>
        <end position="29"/>
    </location>
</feature>
<feature type="compositionally biased region" description="Acidic residues" evidence="2">
    <location>
        <begin position="1461"/>
        <end position="1475"/>
    </location>
</feature>
<feature type="compositionally biased region" description="Polar residues" evidence="2">
    <location>
        <begin position="1157"/>
        <end position="1166"/>
    </location>
</feature>
<dbReference type="Proteomes" id="UP000078512">
    <property type="component" value="Unassembled WGS sequence"/>
</dbReference>
<feature type="region of interest" description="Disordered" evidence="2">
    <location>
        <begin position="646"/>
        <end position="729"/>
    </location>
</feature>
<evidence type="ECO:0000313" key="3">
    <source>
        <dbReference type="EMBL" id="OAQ29549.1"/>
    </source>
</evidence>
<evidence type="ECO:0000313" key="4">
    <source>
        <dbReference type="Proteomes" id="UP000078512"/>
    </source>
</evidence>
<feature type="region of interest" description="Disordered" evidence="2">
    <location>
        <begin position="1438"/>
        <end position="1539"/>
    </location>
</feature>
<proteinExistence type="predicted"/>
<keyword evidence="1" id="KW-0175">Coiled coil</keyword>
<evidence type="ECO:0000256" key="1">
    <source>
        <dbReference type="SAM" id="Coils"/>
    </source>
</evidence>
<feature type="non-terminal residue" evidence="3">
    <location>
        <position position="1"/>
    </location>
</feature>
<dbReference type="OrthoDB" id="2393887at2759"/>
<feature type="compositionally biased region" description="Polar residues" evidence="2">
    <location>
        <begin position="1507"/>
        <end position="1523"/>
    </location>
</feature>
<feature type="compositionally biased region" description="Basic and acidic residues" evidence="2">
    <location>
        <begin position="1446"/>
        <end position="1460"/>
    </location>
</feature>
<feature type="region of interest" description="Disordered" evidence="2">
    <location>
        <begin position="1060"/>
        <end position="1083"/>
    </location>
</feature>
<keyword evidence="4" id="KW-1185">Reference proteome</keyword>
<feature type="compositionally biased region" description="Polar residues" evidence="2">
    <location>
        <begin position="57"/>
        <end position="69"/>
    </location>
</feature>
<feature type="compositionally biased region" description="Polar residues" evidence="2">
    <location>
        <begin position="228"/>
        <end position="238"/>
    </location>
</feature>
<evidence type="ECO:0000256" key="2">
    <source>
        <dbReference type="SAM" id="MobiDB-lite"/>
    </source>
</evidence>
<sequence>PHSLSPLYTHRHPLHQNVPSNNTRTSSLPSLEMSGRKSSHGTGNGAGHGSSRERMSNSRAAASNTPNNDQQQHQQQLQQEQEQELATVSEIDNATHIVVEHHRTGTVKTHVYCSKDGKPSLLGHEISDTTTIAKNSFKEVFESGLEDKMKALKTLVKDSLDQTTKASLDKVDSLKLAVVESEERLTAQVSFAAASAIEQQIKMDVVPKLDSIERLLLVGGVNGKKGSSIRSGTASPHSDLSGASLEPFDRSLPPDQEPRDENADAEEEFNENAGTTTTTEMAVLEKLSSQMDALYRVVIDGDTSLSNAQEDLDPEMAARVEAMQEQLLSMSEPEPEPAEPTQPPAPDRIDELLQMVNKNQETLETTAAAATELAVQQEQTRKEEDETWRASLKEMMASHQTGLGRLDANLLALENGFKNMDAGFQDWTKTHRMSLSVYLKYMYMVFKSTKGVETRIESALEDVRSQALMEPERRAEFSNDLQAIRTDIFAVLNTLPETVVSAIKRSQEPVVPEGLPEGNEETMDSHPSMDRADPRSDSASLAPAGSVAATFAVDADVVPVVEAEPPKPDPVIERLVLTIENLQASIATMVEKYGELAELVAPPTQASTPPSRDIQDSVIANSEAPEPPPREPTVEDRLRAVEEQLASAAARTATTETEAPLESSVPAAGKDPVEALLPPLPIQRGNPNPGPSPGYLGQSGLAAVFSSTAANASDPAADESKTEIVEEQDPRTVIEEVTAAAIHPTRPNFLEELELMNKSLTELLHIVSEGQTHMHQEMQREFLRVIHTIKPPETEDDRARKAEAERRARIEEHEAAHKAAEERAIALDRISMIPNLMNSLEGVNYHLGQKSDAATAAIREGLNVLTTGTAAVEEHIVACLNKVQLIVDGNIQDSSVLNEIKYQVEEFEAKLEGAIRTDDEALKAQVTEAIKKTEDVIVLVEDVKKISEKALSVQEELQKQIGEWHQKQDEGIEALGTKHRESWEAWHKKHDEEWQAWRQTHEDSIGNLVNLHDRQDFSFLEHAEARRGNHEELQGWHRAHDGRLEELEKRHCHCCKPEPVPDSDPAVEADGQSVAGGTAPRACTIDRCGGDVGDSNPCSRRVRELLEEFLKQILPSYDPETASILSHSTSGVIATEPRGLDGAGVESDPSEERATSPGLSFTTRNTSGVIVPEPSIHATTTRSTGSLYPDVIPQGEAATYHGSVDPTLEGTDVTEAVRIATEAPDEGSTEAVEQSLPTPPIQGPLPQALYDLLCPFFLPESDVLAARTKELENLQSMFESSEKEWQDNEDRLLTTIKEQNREMGELRQQIDQIREDLDSATQETLNLCKMGLGMKPDLSRMAPAPAVESGEESFDDASEHGSQSTSTSSQPEMIPHLSLMSEASASLRQALDETTAQRAVLHEEISMLENRKGFLLQEVAIMERQCFELSSTAAAAALASQTEAEAEAHSQGDGSETREPVDDDHDPEYVTEDENGSSRGRSSRASRSRPQSVLSGSANVGGVGITPTGSVAGSRASIATSNRSNRDQKRQAVYRRGHSRARTIESSSFYLQDRVPQLEADVKICQDGVQSETLLSSKTVLTDEQFERIRSSRAEAGIEQNPDDVWSLKFDVRVKMVPTP</sequence>
<feature type="compositionally biased region" description="Low complexity" evidence="2">
    <location>
        <begin position="646"/>
        <end position="658"/>
    </location>
</feature>
<feature type="compositionally biased region" description="Low complexity" evidence="2">
    <location>
        <begin position="70"/>
        <end position="80"/>
    </location>
</feature>
<feature type="coiled-coil region" evidence="1">
    <location>
        <begin position="1391"/>
        <end position="1425"/>
    </location>
</feature>